<name>X6NZ73_RETFI</name>
<gene>
    <name evidence="3" type="ORF">RFI_05939</name>
</gene>
<dbReference type="Proteomes" id="UP000023152">
    <property type="component" value="Unassembled WGS sequence"/>
</dbReference>
<keyword evidence="2" id="KW-0472">Membrane</keyword>
<comment type="caution">
    <text evidence="3">The sequence shown here is derived from an EMBL/GenBank/DDBJ whole genome shotgun (WGS) entry which is preliminary data.</text>
</comment>
<evidence type="ECO:0000313" key="3">
    <source>
        <dbReference type="EMBL" id="ETO31183.1"/>
    </source>
</evidence>
<evidence type="ECO:0000313" key="4">
    <source>
        <dbReference type="Proteomes" id="UP000023152"/>
    </source>
</evidence>
<evidence type="ECO:0000256" key="2">
    <source>
        <dbReference type="SAM" id="Phobius"/>
    </source>
</evidence>
<reference evidence="3 4" key="1">
    <citation type="journal article" date="2013" name="Curr. Biol.">
        <title>The Genome of the Foraminiferan Reticulomyxa filosa.</title>
        <authorList>
            <person name="Glockner G."/>
            <person name="Hulsmann N."/>
            <person name="Schleicher M."/>
            <person name="Noegel A.A."/>
            <person name="Eichinger L."/>
            <person name="Gallinger C."/>
            <person name="Pawlowski J."/>
            <person name="Sierra R."/>
            <person name="Euteneuer U."/>
            <person name="Pillet L."/>
            <person name="Moustafa A."/>
            <person name="Platzer M."/>
            <person name="Groth M."/>
            <person name="Szafranski K."/>
            <person name="Schliwa M."/>
        </authorList>
    </citation>
    <scope>NUCLEOTIDE SEQUENCE [LARGE SCALE GENOMIC DNA]</scope>
</reference>
<protein>
    <submittedName>
        <fullName evidence="3">Chromosome segregation ATPase-like protein</fullName>
    </submittedName>
</protein>
<evidence type="ECO:0000256" key="1">
    <source>
        <dbReference type="SAM" id="Coils"/>
    </source>
</evidence>
<feature type="transmembrane region" description="Helical" evidence="2">
    <location>
        <begin position="144"/>
        <end position="161"/>
    </location>
</feature>
<organism evidence="3 4">
    <name type="scientific">Reticulomyxa filosa</name>
    <dbReference type="NCBI Taxonomy" id="46433"/>
    <lineage>
        <taxon>Eukaryota</taxon>
        <taxon>Sar</taxon>
        <taxon>Rhizaria</taxon>
        <taxon>Retaria</taxon>
        <taxon>Foraminifera</taxon>
        <taxon>Monothalamids</taxon>
        <taxon>Reticulomyxidae</taxon>
        <taxon>Reticulomyxa</taxon>
    </lineage>
</organism>
<dbReference type="EMBL" id="ASPP01005093">
    <property type="protein sequence ID" value="ETO31183.1"/>
    <property type="molecule type" value="Genomic_DNA"/>
</dbReference>
<feature type="coiled-coil region" evidence="1">
    <location>
        <begin position="30"/>
        <end position="125"/>
    </location>
</feature>
<accession>X6NZ73</accession>
<sequence>MSWIGSWTERAQSGIQNVKWNPFCLLVVQLSEAQEAANLDDNRLQQMLQETQEAYQQQAAQIAELQTRLAGYEKPENANANATNIQKTNDLSDLTAKMERQTETIRKLRQECQENKKEVISLKKDVESKRSTIEKQEQIIAEQVWLSLLCFVIVLFSEFWFEKSRKSKKSLSPWATLSQIRRKNEKRKH</sequence>
<proteinExistence type="predicted"/>
<keyword evidence="2" id="KW-0812">Transmembrane</keyword>
<keyword evidence="4" id="KW-1185">Reference proteome</keyword>
<dbReference type="AlphaFoldDB" id="X6NZ73"/>
<keyword evidence="2" id="KW-1133">Transmembrane helix</keyword>
<keyword evidence="1" id="KW-0175">Coiled coil</keyword>